<keyword evidence="1" id="KW-0175">Coiled coil</keyword>
<proteinExistence type="predicted"/>
<protein>
    <submittedName>
        <fullName evidence="2">Uncharacterized protein</fullName>
    </submittedName>
</protein>
<dbReference type="STRING" id="357750.A0A2S6CHG5"/>
<dbReference type="AlphaFoldDB" id="A0A2S6CHG5"/>
<accession>A0A2S6CHG5</accession>
<evidence type="ECO:0000313" key="2">
    <source>
        <dbReference type="EMBL" id="PPJ59147.1"/>
    </source>
</evidence>
<gene>
    <name evidence="2" type="ORF">CBER1_03020</name>
</gene>
<keyword evidence="3" id="KW-1185">Reference proteome</keyword>
<evidence type="ECO:0000256" key="1">
    <source>
        <dbReference type="SAM" id="Coils"/>
    </source>
</evidence>
<dbReference type="Proteomes" id="UP000237631">
    <property type="component" value="Unassembled WGS sequence"/>
</dbReference>
<reference evidence="3" key="1">
    <citation type="journal article" date="2017" name="bioRxiv">
        <title>Conservation of a gene cluster reveals novel cercosporin biosynthetic mechanisms and extends production to the genus Colletotrichum.</title>
        <authorList>
            <person name="de Jonge R."/>
            <person name="Ebert M.K."/>
            <person name="Huitt-Roehl C.R."/>
            <person name="Pal P."/>
            <person name="Suttle J.C."/>
            <person name="Spanner R.E."/>
            <person name="Neubauer J.D."/>
            <person name="Jurick W.M.II."/>
            <person name="Stott K.A."/>
            <person name="Secor G.A."/>
            <person name="Thomma B.P.H.J."/>
            <person name="Van de Peer Y."/>
            <person name="Townsend C.A."/>
            <person name="Bolton M.D."/>
        </authorList>
    </citation>
    <scope>NUCLEOTIDE SEQUENCE [LARGE SCALE GENOMIC DNA]</scope>
    <source>
        <strain evidence="3">CBS538.71</strain>
    </source>
</reference>
<name>A0A2S6CHG5_9PEZI</name>
<comment type="caution">
    <text evidence="2">The sequence shown here is derived from an EMBL/GenBank/DDBJ whole genome shotgun (WGS) entry which is preliminary data.</text>
</comment>
<dbReference type="EMBL" id="PNEN01000416">
    <property type="protein sequence ID" value="PPJ59147.1"/>
    <property type="molecule type" value="Genomic_DNA"/>
</dbReference>
<organism evidence="2 3">
    <name type="scientific">Cercospora berteroae</name>
    <dbReference type="NCBI Taxonomy" id="357750"/>
    <lineage>
        <taxon>Eukaryota</taxon>
        <taxon>Fungi</taxon>
        <taxon>Dikarya</taxon>
        <taxon>Ascomycota</taxon>
        <taxon>Pezizomycotina</taxon>
        <taxon>Dothideomycetes</taxon>
        <taxon>Dothideomycetidae</taxon>
        <taxon>Mycosphaerellales</taxon>
        <taxon>Mycosphaerellaceae</taxon>
        <taxon>Cercospora</taxon>
    </lineage>
</organism>
<feature type="coiled-coil region" evidence="1">
    <location>
        <begin position="140"/>
        <end position="167"/>
    </location>
</feature>
<dbReference type="OrthoDB" id="2687876at2759"/>
<evidence type="ECO:0000313" key="3">
    <source>
        <dbReference type="Proteomes" id="UP000237631"/>
    </source>
</evidence>
<sequence>MDGAHLKNHHVRLLACSVDEDTSTDSDYRFLLDEKHVKYVTTAAGVFSDRPLTDRTFAPTLIGELLPPFPPGDWNSGHVAKDPETAEVYFAKLETIELPKVENIWHPIQLNEVDFTEQDDLNQRVRICTSPTINNGEPVIAKQKCSNAELEEEMELLQRKLEEGDQTATYFEMEEGTSVG</sequence>